<name>A0AAV7G6B7_DENCH</name>
<evidence type="ECO:0000313" key="1">
    <source>
        <dbReference type="EMBL" id="KAH0451204.1"/>
    </source>
</evidence>
<dbReference type="Proteomes" id="UP000775213">
    <property type="component" value="Unassembled WGS sequence"/>
</dbReference>
<evidence type="ECO:0000313" key="2">
    <source>
        <dbReference type="Proteomes" id="UP000775213"/>
    </source>
</evidence>
<dbReference type="EMBL" id="JAGFBR010000017">
    <property type="protein sequence ID" value="KAH0451204.1"/>
    <property type="molecule type" value="Genomic_DNA"/>
</dbReference>
<organism evidence="1 2">
    <name type="scientific">Dendrobium chrysotoxum</name>
    <name type="common">Orchid</name>
    <dbReference type="NCBI Taxonomy" id="161865"/>
    <lineage>
        <taxon>Eukaryota</taxon>
        <taxon>Viridiplantae</taxon>
        <taxon>Streptophyta</taxon>
        <taxon>Embryophyta</taxon>
        <taxon>Tracheophyta</taxon>
        <taxon>Spermatophyta</taxon>
        <taxon>Magnoliopsida</taxon>
        <taxon>Liliopsida</taxon>
        <taxon>Asparagales</taxon>
        <taxon>Orchidaceae</taxon>
        <taxon>Epidendroideae</taxon>
        <taxon>Malaxideae</taxon>
        <taxon>Dendrobiinae</taxon>
        <taxon>Dendrobium</taxon>
    </lineage>
</organism>
<protein>
    <submittedName>
        <fullName evidence="1">Uncharacterized protein</fullName>
    </submittedName>
</protein>
<reference evidence="1 2" key="1">
    <citation type="journal article" date="2021" name="Hortic Res">
        <title>Chromosome-scale assembly of the Dendrobium chrysotoxum genome enhances the understanding of orchid evolution.</title>
        <authorList>
            <person name="Zhang Y."/>
            <person name="Zhang G.Q."/>
            <person name="Zhang D."/>
            <person name="Liu X.D."/>
            <person name="Xu X.Y."/>
            <person name="Sun W.H."/>
            <person name="Yu X."/>
            <person name="Zhu X."/>
            <person name="Wang Z.W."/>
            <person name="Zhao X."/>
            <person name="Zhong W.Y."/>
            <person name="Chen H."/>
            <person name="Yin W.L."/>
            <person name="Huang T."/>
            <person name="Niu S.C."/>
            <person name="Liu Z.J."/>
        </authorList>
    </citation>
    <scope>NUCLEOTIDE SEQUENCE [LARGE SCALE GENOMIC DNA]</scope>
    <source>
        <strain evidence="1">Lindl</strain>
    </source>
</reference>
<comment type="caution">
    <text evidence="1">The sequence shown here is derived from an EMBL/GenBank/DDBJ whole genome shotgun (WGS) entry which is preliminary data.</text>
</comment>
<sequence>MVCRTFEGCYVVHNILHCFHIAIDDCDISLESQFLSELKRVLCEKKQQQLILPQLFIGNATSAVRTRFGTWTRPES</sequence>
<proteinExistence type="predicted"/>
<dbReference type="AlphaFoldDB" id="A0AAV7G6B7"/>
<accession>A0AAV7G6B7</accession>
<keyword evidence="2" id="KW-1185">Reference proteome</keyword>
<gene>
    <name evidence="1" type="ORF">IEQ34_018503</name>
</gene>